<dbReference type="AlphaFoldDB" id="A0A4R0JZK1"/>
<dbReference type="Proteomes" id="UP000293342">
    <property type="component" value="Unassembled WGS sequence"/>
</dbReference>
<accession>A0A4R0JZK1</accession>
<evidence type="ECO:0000313" key="1">
    <source>
        <dbReference type="EMBL" id="TCC53033.1"/>
    </source>
</evidence>
<name>A0A4R0JZK1_9ACTN</name>
<evidence type="ECO:0000313" key="2">
    <source>
        <dbReference type="Proteomes" id="UP000293342"/>
    </source>
</evidence>
<keyword evidence="2" id="KW-1185">Reference proteome</keyword>
<proteinExistence type="predicted"/>
<reference evidence="1 2" key="1">
    <citation type="submission" date="2019-02" db="EMBL/GenBank/DDBJ databases">
        <title>Kribbella capetownensis sp. nov. and Kribbella speibonae sp. nov., isolated from soil.</title>
        <authorList>
            <person name="Curtis S.M."/>
            <person name="Norton I."/>
            <person name="Everest G.J."/>
            <person name="Meyers P.R."/>
        </authorList>
    </citation>
    <scope>NUCLEOTIDE SEQUENCE [LARGE SCALE GENOMIC DNA]</scope>
    <source>
        <strain evidence="1 2">YM53</strain>
    </source>
</reference>
<gene>
    <name evidence="1" type="ORF">E0H75_04675</name>
</gene>
<protein>
    <submittedName>
        <fullName evidence="1">Uncharacterized protein</fullName>
    </submittedName>
</protein>
<sequence>MGEALAEDGFEVVAGAGAGRFEVGEAGGVVDEGGEEGELALCGLLVEGSEHLAGLEVATRLQVGSQDADGRDEGCVVAATPGVFDAGGNFVHT</sequence>
<organism evidence="1 2">
    <name type="scientific">Kribbella capetownensis</name>
    <dbReference type="NCBI Taxonomy" id="1572659"/>
    <lineage>
        <taxon>Bacteria</taxon>
        <taxon>Bacillati</taxon>
        <taxon>Actinomycetota</taxon>
        <taxon>Actinomycetes</taxon>
        <taxon>Propionibacteriales</taxon>
        <taxon>Kribbellaceae</taxon>
        <taxon>Kribbella</taxon>
    </lineage>
</organism>
<comment type="caution">
    <text evidence="1">The sequence shown here is derived from an EMBL/GenBank/DDBJ whole genome shotgun (WGS) entry which is preliminary data.</text>
</comment>
<dbReference type="EMBL" id="SJKD01000001">
    <property type="protein sequence ID" value="TCC53033.1"/>
    <property type="molecule type" value="Genomic_DNA"/>
</dbReference>